<keyword evidence="2" id="KW-1185">Reference proteome</keyword>
<protein>
    <submittedName>
        <fullName evidence="1">Uncharacterized protein</fullName>
    </submittedName>
</protein>
<evidence type="ECO:0000313" key="1">
    <source>
        <dbReference type="EMBL" id="TFL01395.1"/>
    </source>
</evidence>
<dbReference type="EMBL" id="ML178825">
    <property type="protein sequence ID" value="TFL01395.1"/>
    <property type="molecule type" value="Genomic_DNA"/>
</dbReference>
<dbReference type="OrthoDB" id="341421at2759"/>
<evidence type="ECO:0000313" key="2">
    <source>
        <dbReference type="Proteomes" id="UP000305067"/>
    </source>
</evidence>
<accession>A0A5C3QH40</accession>
<gene>
    <name evidence="1" type="ORF">BDV98DRAFT_593281</name>
</gene>
<sequence>MRSIVHSSSKRASDLGDLVFADPTLSRFLIAIILPADATDKFFCLLTYLHDAYGLNANRAGSEPQWSVIPIILRMSLLTPDVSMVRATYTTPRRRYKLNPAFLQNLEKGEPKKPISSQPRMVLVDFTNLVPRLTSSELKKIDPRLQMQIYRQP</sequence>
<dbReference type="AlphaFoldDB" id="A0A5C3QH40"/>
<reference evidence="1 2" key="1">
    <citation type="journal article" date="2019" name="Nat. Ecol. Evol.">
        <title>Megaphylogeny resolves global patterns of mushroom evolution.</title>
        <authorList>
            <person name="Varga T."/>
            <person name="Krizsan K."/>
            <person name="Foldi C."/>
            <person name="Dima B."/>
            <person name="Sanchez-Garcia M."/>
            <person name="Sanchez-Ramirez S."/>
            <person name="Szollosi G.J."/>
            <person name="Szarkandi J.G."/>
            <person name="Papp V."/>
            <person name="Albert L."/>
            <person name="Andreopoulos W."/>
            <person name="Angelini C."/>
            <person name="Antonin V."/>
            <person name="Barry K.W."/>
            <person name="Bougher N.L."/>
            <person name="Buchanan P."/>
            <person name="Buyck B."/>
            <person name="Bense V."/>
            <person name="Catcheside P."/>
            <person name="Chovatia M."/>
            <person name="Cooper J."/>
            <person name="Damon W."/>
            <person name="Desjardin D."/>
            <person name="Finy P."/>
            <person name="Geml J."/>
            <person name="Haridas S."/>
            <person name="Hughes K."/>
            <person name="Justo A."/>
            <person name="Karasinski D."/>
            <person name="Kautmanova I."/>
            <person name="Kiss B."/>
            <person name="Kocsube S."/>
            <person name="Kotiranta H."/>
            <person name="LaButti K.M."/>
            <person name="Lechner B.E."/>
            <person name="Liimatainen K."/>
            <person name="Lipzen A."/>
            <person name="Lukacs Z."/>
            <person name="Mihaltcheva S."/>
            <person name="Morgado L.N."/>
            <person name="Niskanen T."/>
            <person name="Noordeloos M.E."/>
            <person name="Ohm R.A."/>
            <person name="Ortiz-Santana B."/>
            <person name="Ovrebo C."/>
            <person name="Racz N."/>
            <person name="Riley R."/>
            <person name="Savchenko A."/>
            <person name="Shiryaev A."/>
            <person name="Soop K."/>
            <person name="Spirin V."/>
            <person name="Szebenyi C."/>
            <person name="Tomsovsky M."/>
            <person name="Tulloss R.E."/>
            <person name="Uehling J."/>
            <person name="Grigoriev I.V."/>
            <person name="Vagvolgyi C."/>
            <person name="Papp T."/>
            <person name="Martin F.M."/>
            <person name="Miettinen O."/>
            <person name="Hibbett D.S."/>
            <person name="Nagy L.G."/>
        </authorList>
    </citation>
    <scope>NUCLEOTIDE SEQUENCE [LARGE SCALE GENOMIC DNA]</scope>
    <source>
        <strain evidence="1 2">CBS 309.79</strain>
    </source>
</reference>
<dbReference type="Proteomes" id="UP000305067">
    <property type="component" value="Unassembled WGS sequence"/>
</dbReference>
<name>A0A5C3QH40_9AGAR</name>
<proteinExistence type="predicted"/>
<organism evidence="1 2">
    <name type="scientific">Pterulicium gracile</name>
    <dbReference type="NCBI Taxonomy" id="1884261"/>
    <lineage>
        <taxon>Eukaryota</taxon>
        <taxon>Fungi</taxon>
        <taxon>Dikarya</taxon>
        <taxon>Basidiomycota</taxon>
        <taxon>Agaricomycotina</taxon>
        <taxon>Agaricomycetes</taxon>
        <taxon>Agaricomycetidae</taxon>
        <taxon>Agaricales</taxon>
        <taxon>Pleurotineae</taxon>
        <taxon>Pterulaceae</taxon>
        <taxon>Pterulicium</taxon>
    </lineage>
</organism>
<dbReference type="STRING" id="1884261.A0A5C3QH40"/>